<accession>A0A316VZE5</accession>
<protein>
    <submittedName>
        <fullName evidence="3">Uncharacterized protein</fullName>
    </submittedName>
</protein>
<reference evidence="3 4" key="1">
    <citation type="journal article" date="2018" name="Mol. Biol. Evol.">
        <title>Broad Genomic Sampling Reveals a Smut Pathogenic Ancestry of the Fungal Clade Ustilaginomycotina.</title>
        <authorList>
            <person name="Kijpornyongpan T."/>
            <person name="Mondo S.J."/>
            <person name="Barry K."/>
            <person name="Sandor L."/>
            <person name="Lee J."/>
            <person name="Lipzen A."/>
            <person name="Pangilinan J."/>
            <person name="LaButti K."/>
            <person name="Hainaut M."/>
            <person name="Henrissat B."/>
            <person name="Grigoriev I.V."/>
            <person name="Spatafora J.W."/>
            <person name="Aime M.C."/>
        </authorList>
    </citation>
    <scope>NUCLEOTIDE SEQUENCE [LARGE SCALE GENOMIC DNA]</scope>
    <source>
        <strain evidence="3 4">MCA 4658</strain>
    </source>
</reference>
<dbReference type="Proteomes" id="UP000245783">
    <property type="component" value="Unassembled WGS sequence"/>
</dbReference>
<gene>
    <name evidence="3" type="ORF">IE81DRAFT_111921</name>
</gene>
<dbReference type="GeneID" id="37031966"/>
<dbReference type="AlphaFoldDB" id="A0A316VZE5"/>
<dbReference type="EMBL" id="KZ819375">
    <property type="protein sequence ID" value="PWN42900.1"/>
    <property type="molecule type" value="Genomic_DNA"/>
</dbReference>
<feature type="region of interest" description="Disordered" evidence="1">
    <location>
        <begin position="1"/>
        <end position="27"/>
    </location>
</feature>
<sequence length="113" mass="12790">MNFVQASGPRRCSSPTKFSYRTGRKQPPQIDRLGDEFVAEMLYPLCLQFVCFFGTHTAPLIFVCPLRDWRSRAVAIAVVRTDEQRTSDRSIAYDIPDPHSRLGTLQRVAGKAT</sequence>
<proteinExistence type="predicted"/>
<evidence type="ECO:0000313" key="4">
    <source>
        <dbReference type="Proteomes" id="UP000245783"/>
    </source>
</evidence>
<evidence type="ECO:0000256" key="1">
    <source>
        <dbReference type="SAM" id="MobiDB-lite"/>
    </source>
</evidence>
<organism evidence="3 4">
    <name type="scientific">Ceraceosorus guamensis</name>
    <dbReference type="NCBI Taxonomy" id="1522189"/>
    <lineage>
        <taxon>Eukaryota</taxon>
        <taxon>Fungi</taxon>
        <taxon>Dikarya</taxon>
        <taxon>Basidiomycota</taxon>
        <taxon>Ustilaginomycotina</taxon>
        <taxon>Exobasidiomycetes</taxon>
        <taxon>Ceraceosorales</taxon>
        <taxon>Ceraceosoraceae</taxon>
        <taxon>Ceraceosorus</taxon>
    </lineage>
</organism>
<feature type="transmembrane region" description="Helical" evidence="2">
    <location>
        <begin position="41"/>
        <end position="63"/>
    </location>
</feature>
<dbReference type="InParanoid" id="A0A316VZE5"/>
<keyword evidence="4" id="KW-1185">Reference proteome</keyword>
<name>A0A316VZE5_9BASI</name>
<evidence type="ECO:0000256" key="2">
    <source>
        <dbReference type="SAM" id="Phobius"/>
    </source>
</evidence>
<evidence type="ECO:0000313" key="3">
    <source>
        <dbReference type="EMBL" id="PWN42900.1"/>
    </source>
</evidence>
<keyword evidence="2" id="KW-0472">Membrane</keyword>
<keyword evidence="2" id="KW-1133">Transmembrane helix</keyword>
<dbReference type="RefSeq" id="XP_025370060.1">
    <property type="nucleotide sequence ID" value="XM_025510096.1"/>
</dbReference>
<keyword evidence="2" id="KW-0812">Transmembrane</keyword>